<dbReference type="PANTHER" id="PTHR47809">
    <property type="entry name" value="DNA-BINDING BROMODOMAIN-CONTAINING PROTEIN"/>
    <property type="match status" value="1"/>
</dbReference>
<dbReference type="InterPro" id="IPR036427">
    <property type="entry name" value="Bromodomain-like_sf"/>
</dbReference>
<feature type="region of interest" description="Disordered" evidence="3">
    <location>
        <begin position="1"/>
        <end position="119"/>
    </location>
</feature>
<name>A0A7J8TDF9_GOSDV</name>
<dbReference type="SUPFAM" id="SSF47370">
    <property type="entry name" value="Bromodomain"/>
    <property type="match status" value="1"/>
</dbReference>
<feature type="compositionally biased region" description="Acidic residues" evidence="3">
    <location>
        <begin position="39"/>
        <end position="48"/>
    </location>
</feature>
<feature type="compositionally biased region" description="Low complexity" evidence="3">
    <location>
        <begin position="29"/>
        <end position="38"/>
    </location>
</feature>
<evidence type="ECO:0000313" key="5">
    <source>
        <dbReference type="EMBL" id="MBA0636183.1"/>
    </source>
</evidence>
<feature type="compositionally biased region" description="Acidic residues" evidence="3">
    <location>
        <begin position="448"/>
        <end position="467"/>
    </location>
</feature>
<dbReference type="Proteomes" id="UP000593561">
    <property type="component" value="Unassembled WGS sequence"/>
</dbReference>
<reference evidence="5 6" key="1">
    <citation type="journal article" date="2019" name="Genome Biol. Evol.">
        <title>Insights into the evolution of the New World diploid cottons (Gossypium, subgenus Houzingenia) based on genome sequencing.</title>
        <authorList>
            <person name="Grover C.E."/>
            <person name="Arick M.A. 2nd"/>
            <person name="Thrash A."/>
            <person name="Conover J.L."/>
            <person name="Sanders W.S."/>
            <person name="Peterson D.G."/>
            <person name="Frelichowski J.E."/>
            <person name="Scheffler J.A."/>
            <person name="Scheffler B.E."/>
            <person name="Wendel J.F."/>
        </authorList>
    </citation>
    <scope>NUCLEOTIDE SEQUENCE [LARGE SCALE GENOMIC DNA]</scope>
    <source>
        <strain evidence="5">27</strain>
        <tissue evidence="5">Leaf</tissue>
    </source>
</reference>
<feature type="compositionally biased region" description="Basic and acidic residues" evidence="3">
    <location>
        <begin position="468"/>
        <end position="479"/>
    </location>
</feature>
<organism evidence="5 6">
    <name type="scientific">Gossypium davidsonii</name>
    <name type="common">Davidson's cotton</name>
    <name type="synonym">Gossypium klotzschianum subsp. davidsonii</name>
    <dbReference type="NCBI Taxonomy" id="34287"/>
    <lineage>
        <taxon>Eukaryota</taxon>
        <taxon>Viridiplantae</taxon>
        <taxon>Streptophyta</taxon>
        <taxon>Embryophyta</taxon>
        <taxon>Tracheophyta</taxon>
        <taxon>Spermatophyta</taxon>
        <taxon>Magnoliopsida</taxon>
        <taxon>eudicotyledons</taxon>
        <taxon>Gunneridae</taxon>
        <taxon>Pentapetalae</taxon>
        <taxon>rosids</taxon>
        <taxon>malvids</taxon>
        <taxon>Malvales</taxon>
        <taxon>Malvaceae</taxon>
        <taxon>Malvoideae</taxon>
        <taxon>Gossypium</taxon>
    </lineage>
</organism>
<evidence type="ECO:0000259" key="4">
    <source>
        <dbReference type="PROSITE" id="PS50014"/>
    </source>
</evidence>
<dbReference type="PROSITE" id="PS50014">
    <property type="entry name" value="BROMODOMAIN_2"/>
    <property type="match status" value="1"/>
</dbReference>
<dbReference type="InterPro" id="IPR018359">
    <property type="entry name" value="Bromodomain_CS"/>
</dbReference>
<feature type="compositionally biased region" description="Polar residues" evidence="3">
    <location>
        <begin position="508"/>
        <end position="518"/>
    </location>
</feature>
<keyword evidence="6" id="KW-1185">Reference proteome</keyword>
<keyword evidence="1 2" id="KW-0103">Bromodomain</keyword>
<comment type="caution">
    <text evidence="5">The sequence shown here is derived from an EMBL/GenBank/DDBJ whole genome shotgun (WGS) entry which is preliminary data.</text>
</comment>
<feature type="compositionally biased region" description="Basic and acidic residues" evidence="3">
    <location>
        <begin position="428"/>
        <end position="447"/>
    </location>
</feature>
<dbReference type="EMBL" id="JABFAC010244789">
    <property type="protein sequence ID" value="MBA0636183.1"/>
    <property type="molecule type" value="Genomic_DNA"/>
</dbReference>
<feature type="compositionally biased region" description="Basic residues" evidence="3">
    <location>
        <begin position="1"/>
        <end position="12"/>
    </location>
</feature>
<dbReference type="AlphaFoldDB" id="A0A7J8TDF9"/>
<feature type="region of interest" description="Disordered" evidence="3">
    <location>
        <begin position="332"/>
        <end position="355"/>
    </location>
</feature>
<accession>A0A7J8TDF9</accession>
<gene>
    <name evidence="5" type="ORF">Godav_025733</name>
</gene>
<feature type="compositionally biased region" description="Basic and acidic residues" evidence="3">
    <location>
        <begin position="95"/>
        <end position="107"/>
    </location>
</feature>
<feature type="compositionally biased region" description="Polar residues" evidence="3">
    <location>
        <begin position="52"/>
        <end position="71"/>
    </location>
</feature>
<evidence type="ECO:0000256" key="1">
    <source>
        <dbReference type="ARBA" id="ARBA00023117"/>
    </source>
</evidence>
<dbReference type="PANTHER" id="PTHR47809:SF2">
    <property type="entry name" value="DNA-BINDING BROMODOMAIN-CONTAINING PROTEIN"/>
    <property type="match status" value="1"/>
</dbReference>
<evidence type="ECO:0000256" key="2">
    <source>
        <dbReference type="PROSITE-ProRule" id="PRU00035"/>
    </source>
</evidence>
<dbReference type="PROSITE" id="PS00633">
    <property type="entry name" value="BROMODOMAIN_1"/>
    <property type="match status" value="1"/>
</dbReference>
<feature type="compositionally biased region" description="Polar residues" evidence="3">
    <location>
        <begin position="336"/>
        <end position="349"/>
    </location>
</feature>
<evidence type="ECO:0000256" key="3">
    <source>
        <dbReference type="SAM" id="MobiDB-lite"/>
    </source>
</evidence>
<feature type="region of interest" description="Disordered" evidence="3">
    <location>
        <begin position="391"/>
        <end position="534"/>
    </location>
</feature>
<dbReference type="PRINTS" id="PR00503">
    <property type="entry name" value="BROMODOMAIN"/>
</dbReference>
<evidence type="ECO:0000313" key="6">
    <source>
        <dbReference type="Proteomes" id="UP000593561"/>
    </source>
</evidence>
<dbReference type="SMART" id="SM00297">
    <property type="entry name" value="BROMO"/>
    <property type="match status" value="1"/>
</dbReference>
<dbReference type="Pfam" id="PF00439">
    <property type="entry name" value="Bromodomain"/>
    <property type="match status" value="1"/>
</dbReference>
<dbReference type="InterPro" id="IPR001487">
    <property type="entry name" value="Bromodomain"/>
</dbReference>
<protein>
    <recommendedName>
        <fullName evidence="4">Bromo domain-containing protein</fullName>
    </recommendedName>
</protein>
<proteinExistence type="predicted"/>
<feature type="compositionally biased region" description="Basic and acidic residues" evidence="3">
    <location>
        <begin position="488"/>
        <end position="503"/>
    </location>
</feature>
<feature type="domain" description="Bromo" evidence="4">
    <location>
        <begin position="206"/>
        <end position="279"/>
    </location>
</feature>
<dbReference type="Gene3D" id="1.20.920.10">
    <property type="entry name" value="Bromodomain-like"/>
    <property type="match status" value="1"/>
</dbReference>
<feature type="compositionally biased region" description="Acidic residues" evidence="3">
    <location>
        <begin position="415"/>
        <end position="427"/>
    </location>
</feature>
<sequence>MKRKRGHKKGNKAKANAAALVAPNEGTGNVASVNTDDNSVNDDYESGMEVDTPSSTRTDPAFNVTSVNPDSSVDKAVGKSVGRVKVKLKTSSKVLESDVPSHSDTDKSSPQVGFERQGGVYEKMEDSANSSAEMKMGVSSSVSRKAGSIKIKSSRMLAGSNADKSGNVIGEERESSFQKEAKMPRLGSRYNKQELDSALTVIKKVMKMEAAAPFNEPVNPEALGIPDYFDIIDTPMDFGTICNNFESGDKYMDSEDVFKDVQYIWDNCCKYNNKGDAILDLMRRVKKNFMKYWTAAGLYTEHSKGANGFFGIIDMAVLEVFISFVSGAEGGDVEDSSQGKMQIKSGQSKLKNRKHGRRHKSDCLCAICVLKRRKREREANARMAKGHSGVLGLLQEESSPVGSPYGEDSSLNMDESVDPYADAEVEGEGEKVKGEVSEHQYSRMEERHEEEEEDDGEEEEEEDEEENEIKTINKDEGQTKEQSQFRDSLSEERGRKSQPETVDKSGAVAQNQKGITTQNEEESKAVQQQRYKEAQERQQRSKMLESFCFENPMLLKLCGVLFPDNKKSVWSGRHSLVLNRDSQTSLVHSAIESFMK</sequence>